<feature type="region of interest" description="Disordered" evidence="1">
    <location>
        <begin position="20"/>
        <end position="47"/>
    </location>
</feature>
<gene>
    <name evidence="2" type="ORF">SAMN04487945_0006</name>
</gene>
<name>A0A1I0MFY4_9EURY</name>
<evidence type="ECO:0000313" key="3">
    <source>
        <dbReference type="Proteomes" id="UP000198518"/>
    </source>
</evidence>
<reference evidence="2 3" key="1">
    <citation type="submission" date="2016-10" db="EMBL/GenBank/DDBJ databases">
        <authorList>
            <person name="de Groot N.N."/>
        </authorList>
    </citation>
    <scope>NUCLEOTIDE SEQUENCE [LARGE SCALE GENOMIC DNA]</scope>
    <source>
        <strain evidence="2 3">CGMCC 1.5337</strain>
    </source>
</reference>
<sequence length="47" mass="5089">MSAATQLRCHECGRTASRDDWETATDPKLGDMTQCPGCGSTNVQSDR</sequence>
<dbReference type="EMBL" id="FOJA01000001">
    <property type="protein sequence ID" value="SEV86854.1"/>
    <property type="molecule type" value="Genomic_DNA"/>
</dbReference>
<dbReference type="Proteomes" id="UP000198518">
    <property type="component" value="Unassembled WGS sequence"/>
</dbReference>
<accession>A0A1I0MFY4</accession>
<protein>
    <recommendedName>
        <fullName evidence="4">Small CPxCG-related zinc finger protein</fullName>
    </recommendedName>
</protein>
<evidence type="ECO:0000313" key="2">
    <source>
        <dbReference type="EMBL" id="SEV86854.1"/>
    </source>
</evidence>
<organism evidence="2 3">
    <name type="scientific">Halobacterium jilantaiense</name>
    <dbReference type="NCBI Taxonomy" id="355548"/>
    <lineage>
        <taxon>Archaea</taxon>
        <taxon>Methanobacteriati</taxon>
        <taxon>Methanobacteriota</taxon>
        <taxon>Stenosarchaea group</taxon>
        <taxon>Halobacteria</taxon>
        <taxon>Halobacteriales</taxon>
        <taxon>Halobacteriaceae</taxon>
        <taxon>Halobacterium</taxon>
    </lineage>
</organism>
<evidence type="ECO:0008006" key="4">
    <source>
        <dbReference type="Google" id="ProtNLM"/>
    </source>
</evidence>
<keyword evidence="3" id="KW-1185">Reference proteome</keyword>
<proteinExistence type="predicted"/>
<dbReference type="AlphaFoldDB" id="A0A1I0MFY4"/>
<dbReference type="OrthoDB" id="209680at2157"/>
<evidence type="ECO:0000256" key="1">
    <source>
        <dbReference type="SAM" id="MobiDB-lite"/>
    </source>
</evidence>
<dbReference type="RefSeq" id="WP_177170741.1">
    <property type="nucleotide sequence ID" value="NZ_FOJA01000001.1"/>
</dbReference>